<dbReference type="Pfam" id="PF05309">
    <property type="entry name" value="TraE"/>
    <property type="match status" value="1"/>
</dbReference>
<gene>
    <name evidence="2" type="ORF">AADEFJLK_03540</name>
</gene>
<dbReference type="AlphaFoldDB" id="A0A2S5CIL5"/>
<keyword evidence="1" id="KW-1133">Transmembrane helix</keyword>
<evidence type="ECO:0008006" key="4">
    <source>
        <dbReference type="Google" id="ProtNLM"/>
    </source>
</evidence>
<dbReference type="InterPro" id="IPR007973">
    <property type="entry name" value="Pilus_assembly_TraE"/>
</dbReference>
<keyword evidence="1" id="KW-0812">Transmembrane</keyword>
<protein>
    <recommendedName>
        <fullName evidence="4">Type IV conjugative transfer system protein TraE</fullName>
    </recommendedName>
</protein>
<comment type="caution">
    <text evidence="2">The sequence shown here is derived from an EMBL/GenBank/DDBJ whole genome shotgun (WGS) entry which is preliminary data.</text>
</comment>
<evidence type="ECO:0000256" key="1">
    <source>
        <dbReference type="SAM" id="Phobius"/>
    </source>
</evidence>
<reference evidence="2 3" key="1">
    <citation type="submission" date="2017-11" db="EMBL/GenBank/DDBJ databases">
        <title>Draft Genome Sequence of Methylobacter psychrotolerans Sph1T, an Obligate Methanotroph from Low-Temperature Environments.</title>
        <authorList>
            <person name="Oshkin I.Y."/>
            <person name="Miroshnikov K."/>
            <person name="Belova S.E."/>
            <person name="Korzhenkov A."/>
            <person name="Toshchakov S.V."/>
            <person name="Dedysh S.N."/>
        </authorList>
    </citation>
    <scope>NUCLEOTIDE SEQUENCE [LARGE SCALE GENOMIC DNA]</scope>
    <source>
        <strain evidence="2 3">Sph1</strain>
    </source>
</reference>
<dbReference type="RefSeq" id="WP_103975190.1">
    <property type="nucleotide sequence ID" value="NZ_PGFZ01000009.1"/>
</dbReference>
<dbReference type="Proteomes" id="UP000237423">
    <property type="component" value="Unassembled WGS sequence"/>
</dbReference>
<organism evidence="2 3">
    <name type="scientific">Methylovulum psychrotolerans</name>
    <dbReference type="NCBI Taxonomy" id="1704499"/>
    <lineage>
        <taxon>Bacteria</taxon>
        <taxon>Pseudomonadati</taxon>
        <taxon>Pseudomonadota</taxon>
        <taxon>Gammaproteobacteria</taxon>
        <taxon>Methylococcales</taxon>
        <taxon>Methylococcaceae</taxon>
        <taxon>Methylovulum</taxon>
    </lineage>
</organism>
<evidence type="ECO:0000313" key="3">
    <source>
        <dbReference type="Proteomes" id="UP000237423"/>
    </source>
</evidence>
<sequence length="208" mass="23162">MKHKNFTQKWLGLQDSNKFLKIVCGFLLCVNLILVIGVLNTEKLVVLIPQGLSEQADIAQNKASEGYKKSWGMYAATLLGNITPENADFILSSLNDMVTPDIKLLLNDQVRADLQTLKEERVSSTFEVKKVSYEPETDKVFVTGKHWITGVGAKSASSAQTFEFKIDIRNYAPVISHLALYEGEAKIVAVVKRDAAKEQTKKDQENGK</sequence>
<name>A0A2S5CIL5_9GAMM</name>
<accession>A0A2S5CIL5</accession>
<proteinExistence type="predicted"/>
<evidence type="ECO:0000313" key="2">
    <source>
        <dbReference type="EMBL" id="POZ50645.1"/>
    </source>
</evidence>
<feature type="transmembrane region" description="Helical" evidence="1">
    <location>
        <begin position="20"/>
        <end position="39"/>
    </location>
</feature>
<dbReference type="EMBL" id="PGFZ01000009">
    <property type="protein sequence ID" value="POZ50645.1"/>
    <property type="molecule type" value="Genomic_DNA"/>
</dbReference>
<keyword evidence="1" id="KW-0472">Membrane</keyword>